<name>A0ACC2E323_DIPCM</name>
<dbReference type="Proteomes" id="UP001162992">
    <property type="component" value="Chromosome 3"/>
</dbReference>
<organism evidence="1 2">
    <name type="scientific">Diphasiastrum complanatum</name>
    <name type="common">Issler's clubmoss</name>
    <name type="synonym">Lycopodium complanatum</name>
    <dbReference type="NCBI Taxonomy" id="34168"/>
    <lineage>
        <taxon>Eukaryota</taxon>
        <taxon>Viridiplantae</taxon>
        <taxon>Streptophyta</taxon>
        <taxon>Embryophyta</taxon>
        <taxon>Tracheophyta</taxon>
        <taxon>Lycopodiopsida</taxon>
        <taxon>Lycopodiales</taxon>
        <taxon>Lycopodiaceae</taxon>
        <taxon>Lycopodioideae</taxon>
        <taxon>Diphasiastrum</taxon>
    </lineage>
</organism>
<accession>A0ACC2E323</accession>
<gene>
    <name evidence="1" type="ORF">O6H91_03G002900</name>
</gene>
<proteinExistence type="predicted"/>
<keyword evidence="2" id="KW-1185">Reference proteome</keyword>
<sequence length="522" mass="54923">MLGFWSNGVCGQIMQTSGIWELSYTSGSGAALARRTTPTQANLQQVSQKPRQDLIGKTVVVVGLGVSGRAAAKLALARGASVIGVDNNAHLLPLEMDPGFGGQDLSRLKTELGPHQRKTFFEASKLVVSPGVPVSQPIVSDAIKNGVPAVSELGFATEVFPRSIKIVAVTGTNGKSTVVTFTGQILSQAGIQTFVGGNLGTPLSEASLQCLSFPVDDPPFNAAVVEVSSYQMELSGSFNPLVAAVLNLTEDHLERHKTMESYGMMKCRLFSGMGPLNTSAIPYSDSFLRKLAFQSGGKGSRAWLGGLPGVQLDSQAERAIVVVPTTGAEVCLNLNSVNCIGLHNRHNAGTAALLALALDVGLEQDGLQRALSTLQLPPHRMQLVCEDKRGVRWINDSKATNVAATYTGLKGFAGCKSVVLLGGLAKVGSEENLGFGQLVEVLGSHIAVIVFGASREKIVEELHAAGLKIPCISVESMANAIDVAKSTAQRGDTILLTPACASFDEFSNFEHRGQVFSNLAKA</sequence>
<comment type="caution">
    <text evidence="1">The sequence shown here is derived from an EMBL/GenBank/DDBJ whole genome shotgun (WGS) entry which is preliminary data.</text>
</comment>
<evidence type="ECO:0000313" key="2">
    <source>
        <dbReference type="Proteomes" id="UP001162992"/>
    </source>
</evidence>
<reference evidence="2" key="1">
    <citation type="journal article" date="2024" name="Proc. Natl. Acad. Sci. U.S.A.">
        <title>Extraordinary preservation of gene collinearity over three hundred million years revealed in homosporous lycophytes.</title>
        <authorList>
            <person name="Li C."/>
            <person name="Wickell D."/>
            <person name="Kuo L.Y."/>
            <person name="Chen X."/>
            <person name="Nie B."/>
            <person name="Liao X."/>
            <person name="Peng D."/>
            <person name="Ji J."/>
            <person name="Jenkins J."/>
            <person name="Williams M."/>
            <person name="Shu S."/>
            <person name="Plott C."/>
            <person name="Barry K."/>
            <person name="Rajasekar S."/>
            <person name="Grimwood J."/>
            <person name="Han X."/>
            <person name="Sun S."/>
            <person name="Hou Z."/>
            <person name="He W."/>
            <person name="Dai G."/>
            <person name="Sun C."/>
            <person name="Schmutz J."/>
            <person name="Leebens-Mack J.H."/>
            <person name="Li F.W."/>
            <person name="Wang L."/>
        </authorList>
    </citation>
    <scope>NUCLEOTIDE SEQUENCE [LARGE SCALE GENOMIC DNA]</scope>
    <source>
        <strain evidence="2">cv. PW_Plant_1</strain>
    </source>
</reference>
<dbReference type="EMBL" id="CM055094">
    <property type="protein sequence ID" value="KAJ7560856.1"/>
    <property type="molecule type" value="Genomic_DNA"/>
</dbReference>
<protein>
    <submittedName>
        <fullName evidence="1">Uncharacterized protein</fullName>
    </submittedName>
</protein>
<evidence type="ECO:0000313" key="1">
    <source>
        <dbReference type="EMBL" id="KAJ7560856.1"/>
    </source>
</evidence>